<dbReference type="EMBL" id="CP123584">
    <property type="protein sequence ID" value="WZK89281.1"/>
    <property type="molecule type" value="Genomic_DNA"/>
</dbReference>
<accession>A0ABZ2XT61</accession>
<evidence type="ECO:0000256" key="1">
    <source>
        <dbReference type="SAM" id="MobiDB-lite"/>
    </source>
</evidence>
<evidence type="ECO:0000313" key="3">
    <source>
        <dbReference type="Proteomes" id="UP001623232"/>
    </source>
</evidence>
<dbReference type="Proteomes" id="UP001623232">
    <property type="component" value="Chromosome"/>
</dbReference>
<keyword evidence="2" id="KW-0328">Glycosyltransferase</keyword>
<name>A0ABZ2XT61_9RHOB</name>
<dbReference type="InterPro" id="IPR029044">
    <property type="entry name" value="Nucleotide-diphossugar_trans"/>
</dbReference>
<keyword evidence="2" id="KW-0808">Transferase</keyword>
<keyword evidence="3" id="KW-1185">Reference proteome</keyword>
<feature type="region of interest" description="Disordered" evidence="1">
    <location>
        <begin position="338"/>
        <end position="362"/>
    </location>
</feature>
<dbReference type="SUPFAM" id="SSF53448">
    <property type="entry name" value="Nucleotide-diphospho-sugar transferases"/>
    <property type="match status" value="1"/>
</dbReference>
<feature type="compositionally biased region" description="Basic and acidic residues" evidence="1">
    <location>
        <begin position="347"/>
        <end position="362"/>
    </location>
</feature>
<dbReference type="GO" id="GO:0016757">
    <property type="term" value="F:glycosyltransferase activity"/>
    <property type="evidence" value="ECO:0007669"/>
    <property type="project" value="UniProtKB-KW"/>
</dbReference>
<dbReference type="EC" id="2.4.-.-" evidence="2"/>
<proteinExistence type="predicted"/>
<evidence type="ECO:0000313" key="2">
    <source>
        <dbReference type="EMBL" id="WZK89281.1"/>
    </source>
</evidence>
<dbReference type="Pfam" id="PF13704">
    <property type="entry name" value="Glyco_tranf_2_4"/>
    <property type="match status" value="1"/>
</dbReference>
<gene>
    <name evidence="2" type="ORF">QEZ52_01635</name>
</gene>
<dbReference type="Gene3D" id="3.90.550.10">
    <property type="entry name" value="Spore Coat Polysaccharide Biosynthesis Protein SpsA, Chain A"/>
    <property type="match status" value="1"/>
</dbReference>
<protein>
    <submittedName>
        <fullName evidence="2">Glycosyltransferase family 2 protein</fullName>
        <ecNumber evidence="2">2.4.-.-</ecNumber>
    </submittedName>
</protein>
<reference evidence="2 3" key="1">
    <citation type="submission" date="2023-04" db="EMBL/GenBank/DDBJ databases">
        <title>Complete genome sequence of Alisedimentitalea scapharcae.</title>
        <authorList>
            <person name="Rong J.-C."/>
            <person name="Yi M.-L."/>
            <person name="Zhao Q."/>
        </authorList>
    </citation>
    <scope>NUCLEOTIDE SEQUENCE [LARGE SCALE GENOMIC DNA]</scope>
    <source>
        <strain evidence="2 3">KCTC 42119</strain>
    </source>
</reference>
<organism evidence="2 3">
    <name type="scientific">Aliisedimentitalea scapharcae</name>
    <dbReference type="NCBI Taxonomy" id="1524259"/>
    <lineage>
        <taxon>Bacteria</taxon>
        <taxon>Pseudomonadati</taxon>
        <taxon>Pseudomonadota</taxon>
        <taxon>Alphaproteobacteria</taxon>
        <taxon>Rhodobacterales</taxon>
        <taxon>Roseobacteraceae</taxon>
        <taxon>Aliisedimentitalea</taxon>
    </lineage>
</organism>
<sequence length="362" mass="41679">MTDTTAPGMRALTWLEAYRMRWKRRRLLWRSFRSRRQLTEVVNRTRTIAQSDILVVLVVRNEAGRIPYFLEYYRKLGAGHFLVVDNDSDDGSDQLFADQPDVSLWRTSDSYRASRFGLDWMTWLQIRYADGHWCLMVDVDELLVFPVGDGDTLQELSANLEARNRNAYGAVLLDLYPQGSLGMQTYVPGQDPTDVLTGFDAGPFRAKRQYPLGNLWVQGGARERVFFADDPARSPTLNKLPLVKWSRRYAYVNSTHSMLPPQLNGTYDGPTGREPGGVLLHTKFLPEIVSKSEIEKQRQQHFHTPADFDGYYDRITQAPDMSFDGSLRYTGRQQLEKLGLLRPVHRPKSDESRQIDEKKPEL</sequence>
<dbReference type="RefSeq" id="WP_406647404.1">
    <property type="nucleotide sequence ID" value="NZ_CP123584.1"/>
</dbReference>